<dbReference type="Pfam" id="PF00270">
    <property type="entry name" value="DEAD"/>
    <property type="match status" value="1"/>
</dbReference>
<dbReference type="Pfam" id="PF26200">
    <property type="entry name" value="Rcat_RNF216"/>
    <property type="match status" value="1"/>
</dbReference>
<feature type="region of interest" description="Disordered" evidence="8">
    <location>
        <begin position="1"/>
        <end position="422"/>
    </location>
</feature>
<dbReference type="InterPro" id="IPR001650">
    <property type="entry name" value="Helicase_C-like"/>
</dbReference>
<dbReference type="SUPFAM" id="SSF57850">
    <property type="entry name" value="RING/U-box"/>
    <property type="match status" value="1"/>
</dbReference>
<sequence length="2197" mass="251085">MDDNRLNPNENKTPRKPSENKPKNEQKQGQIKDKSQNPTQNQDGNDKPKKNQDGNDKPKKNQDGNDKPKKNQDGNDKPKKNQDGNDKPKKNQDGNDKPKKNQDGNDKPKKNQDGNDKPKKNQDGNDKPKKNQDGNDKPKKNQDGNDKPKKNQDGNDKPKKNQDGNDKPKKNQDGNDKPKKNQDGNDKPKKNQDGNDKPKKNQDGNDKPKKNQDGNDKPKKNQDGNDKPKKNQDGNDKPKKNQDGNDKPKKNQDGNDKPKKNQDGNDKPKKNQDGNDKPKKNQDGNDKPKKNQDGNDKPKKNQDGNDKPKKNQDGNDKPKKNQDGNDKPKKNQDGNDKPKKNQDGNDKPKKNQDGNDKPKKNQDGNDKPKKNQDGNDKPRYDNKQKTGVKQGDDNMSKESSKSNQNKGKFHKQPDNHSISSKVTNADNDIFSIQSKNSRVHEMNLDSFIEASNNLSKFFSAHKQQELMSDWSETKEYFDSALITRFPTETGLIYESIVAIPNYNNTFDKNSDVYKLFFDDVKTTFAAINVFIRFYYEFSGKKYEKEIFSILGKLFNMAFIPPKDDYNYKTVVYPVLTIFSDFSDIKAPIINFKSSTGSGKTRCSPFMYSIIAIQEGLKMPFFIMTQPGMSIIEDKVEDFNIQFQNSVVIETNPYNFIKFYQEEKIVKPVIGLFSPRNLLVVLSLAKKQKINIYERTRFCLDEIHERSVYTDIVISQLAENCTKTQIPKHLMMMSATPDKRVLEVFKRGNVKEIYQLSLNDKFLFPIKDIICEAQQRNNICTIAVNNTIQIINGMVDNPSKRGHIVIFSSGKARISEVKEQLTNKIEAEMKKPVVSDTVSVDSTTSLNQKPKHRFVLLKDADKNFSNPKDFANYLKKAVTDNETLYILPIIFLSYVSPTQKKIAKNDIRGYKNVIKIVIATNAIESSITINNLVAVVDCGLCNMPFFNSQTGITTLREESITHQNQMQRRGRVGRVRPGTYVQIKLKGQVYPENQEPEILTSDISTYVLDLRHIGIQIENLKCLPDKVKNMDSIMNNLKRIGAIDDKGWLTDTGRKLSAFKSFTPFLASSIISTSDLYYNGTVISKLFGALVIHLFSDDLVVNEMSPFLINNFNWKSDIDTILKTFLQMMKEKKPLKDIAIKYGFNQKRASTIVGEMYEACSTLDDSISGNVWQLLSEFYKSHEFVDEFSKNLFTIIEQKSENGIWIKARKCDFATVNNVEFGAEFGFVGNDYIKFQDVDELSVVMKMRPGATTLEVPSKALFLNISHNEDLQINFGSMIHIDHTREQGIKPVAMKIQSYLNTPFLSPMLQGYLDENINDLLKFKMRGRAISADAGDEYFVVTTTTDNSISHLNFIPKNQEIIKLIERGIKILTNLAPFTPQSILLILPYLNCSCILRGYGIDKMDNDIIFFDDPVYKAYQVTKTTLEYLRSKKKYLADQSCNCTIAITGEDMSFSFDPAVDEEEQDSSNLDYVRPHTKKSCDSVFGHKYNYSHLVVLSKDRIPNATEIPWIKKGIYAEYTTETLIAALSANIFRSGVQIRYTPWINLYPHGANVNIKGTLPRIDQRDADLYASKEPMGRLINMYEMGCVKGQDLIQNVDLQDFEVTGSCDFGKSIGLYFKMQRENTLISLAEMRNILSMIRNRQFAQIKNMTINNLLKNENILSHLIAIAELFEQNYENIRFSDNCITIGIKNPLDVNKDVKNLEQILQCFNINHIEVVPVFQISIFHLREYKMDKDQFVKEIDSVLKRFGKIVINRCEYKELKTAGSRRSYKFGSVNISVCSTTFLGPIVSLIKEKLIKNRYATVRVPDSIVPKFVNSNKEIIKTLIEYFNEHKLNIKREGYRYIGSEKDVMEAEKLFVNDPPKIPVTIVDIAANYNVNLLEIAIRRNRRSWKISKISRIIVAPSNESKEKVIEFMNKFGVARDTQSVTEEDDKYPACFGDEILCHEDPSLQSKTNINMFLDINTVVSRPICLECAKETIKNNLGTIVDGKGNIKIQDVLGNAEFVEIYQFYDTEADNAGINLWPFVPFGHLMWTLLSSTISHKETKAYITTQAARVFHKSSKITFCPVHPQILMKTAVFQTQKCTFKCCRMEKCANCNNWHRIGDCKKEFIIPPGNRKCPYCGTGVEKTIACNHLKCVCGKTFCYYCGKKMEECKVADHQWMEAPDYCKYVLKRDVTDAELNRFYNDYPYLRPKNN</sequence>
<evidence type="ECO:0000256" key="1">
    <source>
        <dbReference type="ARBA" id="ARBA00004906"/>
    </source>
</evidence>
<evidence type="ECO:0000313" key="11">
    <source>
        <dbReference type="Proteomes" id="UP000001542"/>
    </source>
</evidence>
<evidence type="ECO:0000313" key="10">
    <source>
        <dbReference type="EMBL" id="EAX99862.1"/>
    </source>
</evidence>
<evidence type="ECO:0000256" key="7">
    <source>
        <dbReference type="ARBA" id="ARBA00022840"/>
    </source>
</evidence>
<dbReference type="eggNOG" id="KOG0924">
    <property type="taxonomic scope" value="Eukaryota"/>
</dbReference>
<dbReference type="GO" id="GO:0043161">
    <property type="term" value="P:proteasome-mediated ubiquitin-dependent protein catabolic process"/>
    <property type="evidence" value="ECO:0000318"/>
    <property type="project" value="GO_Central"/>
</dbReference>
<keyword evidence="4" id="KW-0863">Zinc-finger</keyword>
<keyword evidence="3" id="KW-0547">Nucleotide-binding</keyword>
<evidence type="ECO:0000256" key="8">
    <source>
        <dbReference type="SAM" id="MobiDB-lite"/>
    </source>
</evidence>
<dbReference type="InterPro" id="IPR027417">
    <property type="entry name" value="P-loop_NTPase"/>
</dbReference>
<dbReference type="InterPro" id="IPR011545">
    <property type="entry name" value="DEAD/DEAH_box_helicase_dom"/>
</dbReference>
<name>A2F5E9_TRIV3</name>
<reference evidence="10" key="2">
    <citation type="journal article" date="2007" name="Science">
        <title>Draft genome sequence of the sexually transmitted pathogen Trichomonas vaginalis.</title>
        <authorList>
            <person name="Carlton J.M."/>
            <person name="Hirt R.P."/>
            <person name="Silva J.C."/>
            <person name="Delcher A.L."/>
            <person name="Schatz M."/>
            <person name="Zhao Q."/>
            <person name="Wortman J.R."/>
            <person name="Bidwell S.L."/>
            <person name="Alsmark U.C.M."/>
            <person name="Besteiro S."/>
            <person name="Sicheritz-Ponten T."/>
            <person name="Noel C.J."/>
            <person name="Dacks J.B."/>
            <person name="Foster P.G."/>
            <person name="Simillion C."/>
            <person name="Van de Peer Y."/>
            <person name="Miranda-Saavedra D."/>
            <person name="Barton G.J."/>
            <person name="Westrop G.D."/>
            <person name="Mueller S."/>
            <person name="Dessi D."/>
            <person name="Fiori P.L."/>
            <person name="Ren Q."/>
            <person name="Paulsen I."/>
            <person name="Zhang H."/>
            <person name="Bastida-Corcuera F.D."/>
            <person name="Simoes-Barbosa A."/>
            <person name="Brown M.T."/>
            <person name="Hayes R.D."/>
            <person name="Mukherjee M."/>
            <person name="Okumura C.Y."/>
            <person name="Schneider R."/>
            <person name="Smith A.J."/>
            <person name="Vanacova S."/>
            <person name="Villalvazo M."/>
            <person name="Haas B.J."/>
            <person name="Pertea M."/>
            <person name="Feldblyum T.V."/>
            <person name="Utterback T.R."/>
            <person name="Shu C.L."/>
            <person name="Osoegawa K."/>
            <person name="de Jong P.J."/>
            <person name="Hrdy I."/>
            <person name="Horvathova L."/>
            <person name="Zubacova Z."/>
            <person name="Dolezal P."/>
            <person name="Malik S.B."/>
            <person name="Logsdon J.M. Jr."/>
            <person name="Henze K."/>
            <person name="Gupta A."/>
            <person name="Wang C.C."/>
            <person name="Dunne R.L."/>
            <person name="Upcroft J.A."/>
            <person name="Upcroft P."/>
            <person name="White O."/>
            <person name="Salzberg S.L."/>
            <person name="Tang P."/>
            <person name="Chiu C.-H."/>
            <person name="Lee Y.-S."/>
            <person name="Embley T.M."/>
            <person name="Coombs G.H."/>
            <person name="Mottram J.C."/>
            <person name="Tachezy J."/>
            <person name="Fraser-Liggett C.M."/>
            <person name="Johnson P.J."/>
        </authorList>
    </citation>
    <scope>NUCLEOTIDE SEQUENCE [LARGE SCALE GENOMIC DNA]</scope>
    <source>
        <strain evidence="10">G3</strain>
    </source>
</reference>
<feature type="compositionally biased region" description="Basic and acidic residues" evidence="8">
    <location>
        <begin position="44"/>
        <end position="400"/>
    </location>
</feature>
<proteinExistence type="predicted"/>
<feature type="compositionally biased region" description="Basic and acidic residues" evidence="8">
    <location>
        <begin position="12"/>
        <end position="35"/>
    </location>
</feature>
<evidence type="ECO:0000256" key="2">
    <source>
        <dbReference type="ARBA" id="ARBA00022723"/>
    </source>
</evidence>
<dbReference type="STRING" id="5722.A2F5E9"/>
<dbReference type="InterPro" id="IPR051628">
    <property type="entry name" value="LUBAC_E3_Ligases"/>
</dbReference>
<evidence type="ECO:0000259" key="9">
    <source>
        <dbReference type="PROSITE" id="PS51194"/>
    </source>
</evidence>
<dbReference type="GO" id="GO:0008270">
    <property type="term" value="F:zinc ion binding"/>
    <property type="evidence" value="ECO:0007669"/>
    <property type="project" value="UniProtKB-KW"/>
</dbReference>
<keyword evidence="6" id="KW-0862">Zinc</keyword>
<keyword evidence="7" id="KW-0067">ATP-binding</keyword>
<dbReference type="KEGG" id="tva:4757682"/>
<dbReference type="GO" id="GO:0097039">
    <property type="term" value="P:protein linear polyubiquitination"/>
    <property type="evidence" value="ECO:0000318"/>
    <property type="project" value="GO_Central"/>
</dbReference>
<gene>
    <name evidence="10" type="ORF">TVAG_424990</name>
</gene>
<dbReference type="GO" id="GO:0004842">
    <property type="term" value="F:ubiquitin-protein transferase activity"/>
    <property type="evidence" value="ECO:0000318"/>
    <property type="project" value="GO_Central"/>
</dbReference>
<dbReference type="GO" id="GO:0005524">
    <property type="term" value="F:ATP binding"/>
    <property type="evidence" value="ECO:0007669"/>
    <property type="project" value="UniProtKB-KW"/>
</dbReference>
<feature type="compositionally biased region" description="Polar residues" evidence="8">
    <location>
        <begin position="1"/>
        <end position="11"/>
    </location>
</feature>
<dbReference type="Proteomes" id="UP000001542">
    <property type="component" value="Unassembled WGS sequence"/>
</dbReference>
<dbReference type="VEuPathDB" id="TrichDB:TVAGG3_0185550"/>
<dbReference type="eggNOG" id="KOG1181">
    <property type="taxonomic scope" value="Eukaryota"/>
</dbReference>
<feature type="domain" description="Helicase C-terminal" evidence="9">
    <location>
        <begin position="816"/>
        <end position="1010"/>
    </location>
</feature>
<dbReference type="Pfam" id="PF00271">
    <property type="entry name" value="Helicase_C"/>
    <property type="match status" value="1"/>
</dbReference>
<dbReference type="GO" id="GO:0043130">
    <property type="term" value="F:ubiquitin binding"/>
    <property type="evidence" value="ECO:0000318"/>
    <property type="project" value="GO_Central"/>
</dbReference>
<keyword evidence="10" id="KW-0378">Hydrolase</keyword>
<dbReference type="InParanoid" id="A2F5E9"/>
<protein>
    <submittedName>
        <fullName evidence="10">Helicase conserved C-terminal domain containing protein</fullName>
    </submittedName>
</protein>
<comment type="pathway">
    <text evidence="1">Protein modification; protein ubiquitination.</text>
</comment>
<dbReference type="EMBL" id="DS113622">
    <property type="protein sequence ID" value="EAX99862.1"/>
    <property type="molecule type" value="Genomic_DNA"/>
</dbReference>
<dbReference type="GO" id="GO:0004386">
    <property type="term" value="F:helicase activity"/>
    <property type="evidence" value="ECO:0007669"/>
    <property type="project" value="UniProtKB-KW"/>
</dbReference>
<evidence type="ECO:0000256" key="5">
    <source>
        <dbReference type="ARBA" id="ARBA00022786"/>
    </source>
</evidence>
<dbReference type="VEuPathDB" id="TrichDB:TVAG_424990"/>
<dbReference type="GO" id="GO:0003676">
    <property type="term" value="F:nucleic acid binding"/>
    <property type="evidence" value="ECO:0007669"/>
    <property type="project" value="InterPro"/>
</dbReference>
<dbReference type="Gene3D" id="3.40.50.300">
    <property type="entry name" value="P-loop containing nucleotide triphosphate hydrolases"/>
    <property type="match status" value="2"/>
</dbReference>
<dbReference type="PANTHER" id="PTHR22770">
    <property type="entry name" value="UBIQUITIN CONJUGATING ENZYME 7 INTERACTING PROTEIN-RELATED"/>
    <property type="match status" value="1"/>
</dbReference>
<organism evidence="10 11">
    <name type="scientific">Trichomonas vaginalis (strain ATCC PRA-98 / G3)</name>
    <dbReference type="NCBI Taxonomy" id="412133"/>
    <lineage>
        <taxon>Eukaryota</taxon>
        <taxon>Metamonada</taxon>
        <taxon>Parabasalia</taxon>
        <taxon>Trichomonadida</taxon>
        <taxon>Trichomonadidae</taxon>
        <taxon>Trichomonas</taxon>
    </lineage>
</organism>
<evidence type="ECO:0000256" key="4">
    <source>
        <dbReference type="ARBA" id="ARBA00022771"/>
    </source>
</evidence>
<dbReference type="Gene3D" id="1.20.120.1750">
    <property type="match status" value="1"/>
</dbReference>
<keyword evidence="10" id="KW-0347">Helicase</keyword>
<dbReference type="CDD" id="cd22584">
    <property type="entry name" value="Rcat_RBR_unk"/>
    <property type="match status" value="1"/>
</dbReference>
<dbReference type="PANTHER" id="PTHR22770:SF13">
    <property type="entry name" value="RING-TYPE DOMAIN-CONTAINING PROTEIN"/>
    <property type="match status" value="1"/>
</dbReference>
<dbReference type="GO" id="GO:0000151">
    <property type="term" value="C:ubiquitin ligase complex"/>
    <property type="evidence" value="ECO:0000318"/>
    <property type="project" value="GO_Central"/>
</dbReference>
<dbReference type="OrthoDB" id="9977870at2759"/>
<keyword evidence="11" id="KW-1185">Reference proteome</keyword>
<dbReference type="SMART" id="SM00490">
    <property type="entry name" value="HELICc"/>
    <property type="match status" value="1"/>
</dbReference>
<keyword evidence="5" id="KW-0833">Ubl conjugation pathway</keyword>
<dbReference type="PROSITE" id="PS51194">
    <property type="entry name" value="HELICASE_CTER"/>
    <property type="match status" value="1"/>
</dbReference>
<accession>A2F5E9</accession>
<reference evidence="10" key="1">
    <citation type="submission" date="2006-10" db="EMBL/GenBank/DDBJ databases">
        <authorList>
            <person name="Amadeo P."/>
            <person name="Zhao Q."/>
            <person name="Wortman J."/>
            <person name="Fraser-Liggett C."/>
            <person name="Carlton J."/>
        </authorList>
    </citation>
    <scope>NUCLEOTIDE SEQUENCE</scope>
    <source>
        <strain evidence="10">G3</strain>
    </source>
</reference>
<evidence type="ECO:0000256" key="3">
    <source>
        <dbReference type="ARBA" id="ARBA00022741"/>
    </source>
</evidence>
<dbReference type="VEuPathDB" id="TrichDB:TVAGG3_0716600"/>
<evidence type="ECO:0000256" key="6">
    <source>
        <dbReference type="ARBA" id="ARBA00022833"/>
    </source>
</evidence>
<dbReference type="SUPFAM" id="SSF52540">
    <property type="entry name" value="P-loop containing nucleoside triphosphate hydrolases"/>
    <property type="match status" value="2"/>
</dbReference>
<keyword evidence="2" id="KW-0479">Metal-binding</keyword>